<feature type="compositionally biased region" description="Low complexity" evidence="3">
    <location>
        <begin position="646"/>
        <end position="659"/>
    </location>
</feature>
<protein>
    <recommendedName>
        <fullName evidence="2">Protein KRI1 homolog</fullName>
    </recommendedName>
</protein>
<reference evidence="5 6" key="1">
    <citation type="journal article" date="2007" name="Nature">
        <title>Evolution of genes and genomes on the Drosophila phylogeny.</title>
        <authorList>
            <consortium name="Drosophila 12 Genomes Consortium"/>
            <person name="Clark A.G."/>
            <person name="Eisen M.B."/>
            <person name="Smith D.R."/>
            <person name="Bergman C.M."/>
            <person name="Oliver B."/>
            <person name="Markow T.A."/>
            <person name="Kaufman T.C."/>
            <person name="Kellis M."/>
            <person name="Gelbart W."/>
            <person name="Iyer V.N."/>
            <person name="Pollard D.A."/>
            <person name="Sackton T.B."/>
            <person name="Larracuente A.M."/>
            <person name="Singh N.D."/>
            <person name="Abad J.P."/>
            <person name="Abt D.N."/>
            <person name="Adryan B."/>
            <person name="Aguade M."/>
            <person name="Akashi H."/>
            <person name="Anderson W.W."/>
            <person name="Aquadro C.F."/>
            <person name="Ardell D.H."/>
            <person name="Arguello R."/>
            <person name="Artieri C.G."/>
            <person name="Barbash D.A."/>
            <person name="Barker D."/>
            <person name="Barsanti P."/>
            <person name="Batterham P."/>
            <person name="Batzoglou S."/>
            <person name="Begun D."/>
            <person name="Bhutkar A."/>
            <person name="Blanco E."/>
            <person name="Bosak S.A."/>
            <person name="Bradley R.K."/>
            <person name="Brand A.D."/>
            <person name="Brent M.R."/>
            <person name="Brooks A.N."/>
            <person name="Brown R.H."/>
            <person name="Butlin R.K."/>
            <person name="Caggese C."/>
            <person name="Calvi B.R."/>
            <person name="Bernardo de Carvalho A."/>
            <person name="Caspi A."/>
            <person name="Castrezana S."/>
            <person name="Celniker S.E."/>
            <person name="Chang J.L."/>
            <person name="Chapple C."/>
            <person name="Chatterji S."/>
            <person name="Chinwalla A."/>
            <person name="Civetta A."/>
            <person name="Clifton S.W."/>
            <person name="Comeron J.M."/>
            <person name="Costello J.C."/>
            <person name="Coyne J.A."/>
            <person name="Daub J."/>
            <person name="David R.G."/>
            <person name="Delcher A.L."/>
            <person name="Delehaunty K."/>
            <person name="Do C.B."/>
            <person name="Ebling H."/>
            <person name="Edwards K."/>
            <person name="Eickbush T."/>
            <person name="Evans J.D."/>
            <person name="Filipski A."/>
            <person name="Findeiss S."/>
            <person name="Freyhult E."/>
            <person name="Fulton L."/>
            <person name="Fulton R."/>
            <person name="Garcia A.C."/>
            <person name="Gardiner A."/>
            <person name="Garfield D.A."/>
            <person name="Garvin B.E."/>
            <person name="Gibson G."/>
            <person name="Gilbert D."/>
            <person name="Gnerre S."/>
            <person name="Godfrey J."/>
            <person name="Good R."/>
            <person name="Gotea V."/>
            <person name="Gravely B."/>
            <person name="Greenberg A.J."/>
            <person name="Griffiths-Jones S."/>
            <person name="Gross S."/>
            <person name="Guigo R."/>
            <person name="Gustafson E.A."/>
            <person name="Haerty W."/>
            <person name="Hahn M.W."/>
            <person name="Halligan D.L."/>
            <person name="Halpern A.L."/>
            <person name="Halter G.M."/>
            <person name="Han M.V."/>
            <person name="Heger A."/>
            <person name="Hillier L."/>
            <person name="Hinrichs A.S."/>
            <person name="Holmes I."/>
            <person name="Hoskins R.A."/>
            <person name="Hubisz M.J."/>
            <person name="Hultmark D."/>
            <person name="Huntley M.A."/>
            <person name="Jaffe D.B."/>
            <person name="Jagadeeshan S."/>
            <person name="Jeck W.R."/>
            <person name="Johnson J."/>
            <person name="Jones C.D."/>
            <person name="Jordan W.C."/>
            <person name="Karpen G.H."/>
            <person name="Kataoka E."/>
            <person name="Keightley P.D."/>
            <person name="Kheradpour P."/>
            <person name="Kirkness E.F."/>
            <person name="Koerich L.B."/>
            <person name="Kristiansen K."/>
            <person name="Kudrna D."/>
            <person name="Kulathinal R.J."/>
            <person name="Kumar S."/>
            <person name="Kwok R."/>
            <person name="Lander E."/>
            <person name="Langley C.H."/>
            <person name="Lapoint R."/>
            <person name="Lazzaro B.P."/>
            <person name="Lee S.J."/>
            <person name="Levesque L."/>
            <person name="Li R."/>
            <person name="Lin C.F."/>
            <person name="Lin M.F."/>
            <person name="Lindblad-Toh K."/>
            <person name="Llopart A."/>
            <person name="Long M."/>
            <person name="Low L."/>
            <person name="Lozovsky E."/>
            <person name="Lu J."/>
            <person name="Luo M."/>
            <person name="Machado C.A."/>
            <person name="Makalowski W."/>
            <person name="Marzo M."/>
            <person name="Matsuda M."/>
            <person name="Matzkin L."/>
            <person name="McAllister B."/>
            <person name="McBride C.S."/>
            <person name="McKernan B."/>
            <person name="McKernan K."/>
            <person name="Mendez-Lago M."/>
            <person name="Minx P."/>
            <person name="Mollenhauer M.U."/>
            <person name="Montooth K."/>
            <person name="Mount S.M."/>
            <person name="Mu X."/>
            <person name="Myers E."/>
            <person name="Negre B."/>
            <person name="Newfeld S."/>
            <person name="Nielsen R."/>
            <person name="Noor M.A."/>
            <person name="O'Grady P."/>
            <person name="Pachter L."/>
            <person name="Papaceit M."/>
            <person name="Parisi M.J."/>
            <person name="Parisi M."/>
            <person name="Parts L."/>
            <person name="Pedersen J.S."/>
            <person name="Pesole G."/>
            <person name="Phillippy A.M."/>
            <person name="Ponting C.P."/>
            <person name="Pop M."/>
            <person name="Porcelli D."/>
            <person name="Powell J.R."/>
            <person name="Prohaska S."/>
            <person name="Pruitt K."/>
            <person name="Puig M."/>
            <person name="Quesneville H."/>
            <person name="Ram K.R."/>
            <person name="Rand D."/>
            <person name="Rasmussen M.D."/>
            <person name="Reed L.K."/>
            <person name="Reenan R."/>
            <person name="Reily A."/>
            <person name="Remington K.A."/>
            <person name="Rieger T.T."/>
            <person name="Ritchie M.G."/>
            <person name="Robin C."/>
            <person name="Rogers Y.H."/>
            <person name="Rohde C."/>
            <person name="Rozas J."/>
            <person name="Rubenfield M.J."/>
            <person name="Ruiz A."/>
            <person name="Russo S."/>
            <person name="Salzberg S.L."/>
            <person name="Sanchez-Gracia A."/>
            <person name="Saranga D.J."/>
            <person name="Sato H."/>
            <person name="Schaeffer S.W."/>
            <person name="Schatz M.C."/>
            <person name="Schlenke T."/>
            <person name="Schwartz R."/>
            <person name="Segarra C."/>
            <person name="Singh R.S."/>
            <person name="Sirot L."/>
            <person name="Sirota M."/>
            <person name="Sisneros N.B."/>
            <person name="Smith C.D."/>
            <person name="Smith T.F."/>
            <person name="Spieth J."/>
            <person name="Stage D.E."/>
            <person name="Stark A."/>
            <person name="Stephan W."/>
            <person name="Strausberg R.L."/>
            <person name="Strempel S."/>
            <person name="Sturgill D."/>
            <person name="Sutton G."/>
            <person name="Sutton G.G."/>
            <person name="Tao W."/>
            <person name="Teichmann S."/>
            <person name="Tobari Y.N."/>
            <person name="Tomimura Y."/>
            <person name="Tsolas J.M."/>
            <person name="Valente V.L."/>
            <person name="Venter E."/>
            <person name="Venter J.C."/>
            <person name="Vicario S."/>
            <person name="Vieira F.G."/>
            <person name="Vilella A.J."/>
            <person name="Villasante A."/>
            <person name="Walenz B."/>
            <person name="Wang J."/>
            <person name="Wasserman M."/>
            <person name="Watts T."/>
            <person name="Wilson D."/>
            <person name="Wilson R.K."/>
            <person name="Wing R.A."/>
            <person name="Wolfner M.F."/>
            <person name="Wong A."/>
            <person name="Wong G.K."/>
            <person name="Wu C.I."/>
            <person name="Wu G."/>
            <person name="Yamamoto D."/>
            <person name="Yang H.P."/>
            <person name="Yang S.P."/>
            <person name="Yorke J.A."/>
            <person name="Yoshida K."/>
            <person name="Zdobnov E."/>
            <person name="Zhang P."/>
            <person name="Zhang Y."/>
            <person name="Zimin A.V."/>
            <person name="Baldwin J."/>
            <person name="Abdouelleil A."/>
            <person name="Abdulkadir J."/>
            <person name="Abebe A."/>
            <person name="Abera B."/>
            <person name="Abreu J."/>
            <person name="Acer S.C."/>
            <person name="Aftuck L."/>
            <person name="Alexander A."/>
            <person name="An P."/>
            <person name="Anderson E."/>
            <person name="Anderson S."/>
            <person name="Arachi H."/>
            <person name="Azer M."/>
            <person name="Bachantsang P."/>
            <person name="Barry A."/>
            <person name="Bayul T."/>
            <person name="Berlin A."/>
            <person name="Bessette D."/>
            <person name="Bloom T."/>
            <person name="Blye J."/>
            <person name="Boguslavskiy L."/>
            <person name="Bonnet C."/>
            <person name="Boukhgalter B."/>
            <person name="Bourzgui I."/>
            <person name="Brown A."/>
            <person name="Cahill P."/>
            <person name="Channer S."/>
            <person name="Cheshatsang Y."/>
            <person name="Chuda L."/>
            <person name="Citroen M."/>
            <person name="Collymore A."/>
            <person name="Cooke P."/>
            <person name="Costello M."/>
            <person name="D'Aco K."/>
            <person name="Daza R."/>
            <person name="De Haan G."/>
            <person name="DeGray S."/>
            <person name="DeMaso C."/>
            <person name="Dhargay N."/>
            <person name="Dooley K."/>
            <person name="Dooley E."/>
            <person name="Doricent M."/>
            <person name="Dorje P."/>
            <person name="Dorjee K."/>
            <person name="Dupes A."/>
            <person name="Elong R."/>
            <person name="Falk J."/>
            <person name="Farina A."/>
            <person name="Faro S."/>
            <person name="Ferguson D."/>
            <person name="Fisher S."/>
            <person name="Foley C.D."/>
            <person name="Franke A."/>
            <person name="Friedrich D."/>
            <person name="Gadbois L."/>
            <person name="Gearin G."/>
            <person name="Gearin C.R."/>
            <person name="Giannoukos G."/>
            <person name="Goode T."/>
            <person name="Graham J."/>
            <person name="Grandbois E."/>
            <person name="Grewal S."/>
            <person name="Gyaltsen K."/>
            <person name="Hafez N."/>
            <person name="Hagos B."/>
            <person name="Hall J."/>
            <person name="Henson C."/>
            <person name="Hollinger A."/>
            <person name="Honan T."/>
            <person name="Huard M.D."/>
            <person name="Hughes L."/>
            <person name="Hurhula B."/>
            <person name="Husby M.E."/>
            <person name="Kamat A."/>
            <person name="Kanga B."/>
            <person name="Kashin S."/>
            <person name="Khazanovich D."/>
            <person name="Kisner P."/>
            <person name="Lance K."/>
            <person name="Lara M."/>
            <person name="Lee W."/>
            <person name="Lennon N."/>
            <person name="Letendre F."/>
            <person name="LeVine R."/>
            <person name="Lipovsky A."/>
            <person name="Liu X."/>
            <person name="Liu J."/>
            <person name="Liu S."/>
            <person name="Lokyitsang T."/>
            <person name="Lokyitsang Y."/>
            <person name="Lubonja R."/>
            <person name="Lui A."/>
            <person name="MacDonald P."/>
            <person name="Magnisalis V."/>
            <person name="Maru K."/>
            <person name="Matthews C."/>
            <person name="McCusker W."/>
            <person name="McDonough S."/>
            <person name="Mehta T."/>
            <person name="Meldrim J."/>
            <person name="Meneus L."/>
            <person name="Mihai O."/>
            <person name="Mihalev A."/>
            <person name="Mihova T."/>
            <person name="Mittelman R."/>
            <person name="Mlenga V."/>
            <person name="Montmayeur A."/>
            <person name="Mulrain L."/>
            <person name="Navidi A."/>
            <person name="Naylor J."/>
            <person name="Negash T."/>
            <person name="Nguyen T."/>
            <person name="Nguyen N."/>
            <person name="Nicol R."/>
            <person name="Norbu C."/>
            <person name="Norbu N."/>
            <person name="Novod N."/>
            <person name="O'Neill B."/>
            <person name="Osman S."/>
            <person name="Markiewicz E."/>
            <person name="Oyono O.L."/>
            <person name="Patti C."/>
            <person name="Phunkhang P."/>
            <person name="Pierre F."/>
            <person name="Priest M."/>
            <person name="Raghuraman S."/>
            <person name="Rege F."/>
            <person name="Reyes R."/>
            <person name="Rise C."/>
            <person name="Rogov P."/>
            <person name="Ross K."/>
            <person name="Ryan E."/>
            <person name="Settipalli S."/>
            <person name="Shea T."/>
            <person name="Sherpa N."/>
            <person name="Shi L."/>
            <person name="Shih D."/>
            <person name="Sparrow T."/>
            <person name="Spaulding J."/>
            <person name="Stalker J."/>
            <person name="Stange-Thomann N."/>
            <person name="Stavropoulos S."/>
            <person name="Stone C."/>
            <person name="Strader C."/>
            <person name="Tesfaye S."/>
            <person name="Thomson T."/>
            <person name="Thoulutsang Y."/>
            <person name="Thoulutsang D."/>
            <person name="Topham K."/>
            <person name="Topping I."/>
            <person name="Tsamla T."/>
            <person name="Vassiliev H."/>
            <person name="Vo A."/>
            <person name="Wangchuk T."/>
            <person name="Wangdi T."/>
            <person name="Weiand M."/>
            <person name="Wilkinson J."/>
            <person name="Wilson A."/>
            <person name="Yadav S."/>
            <person name="Young G."/>
            <person name="Yu Q."/>
            <person name="Zembek L."/>
            <person name="Zhong D."/>
            <person name="Zimmer A."/>
            <person name="Zwirko Z."/>
            <person name="Jaffe D.B."/>
            <person name="Alvarez P."/>
            <person name="Brockman W."/>
            <person name="Butler J."/>
            <person name="Chin C."/>
            <person name="Gnerre S."/>
            <person name="Grabherr M."/>
            <person name="Kleber M."/>
            <person name="Mauceli E."/>
            <person name="MacCallum I."/>
        </authorList>
    </citation>
    <scope>NUCLEOTIDE SEQUENCE [LARGE SCALE GENOMIC DNA]</scope>
    <source>
        <strain evidence="6">Tucson 15010-1051.87</strain>
    </source>
</reference>
<sequence length="849" mass="97938">MSNKLFDGSDDDADDLQISTNQDYAKSYNVLRKKELLQKYKDRGLEISESELDSDSESSDEDEVDVKFDQEFFKTLASLKSKDPRIYDKETRFFNQKESSASSEDEDSAKKKSSKKSKPVTLKDYERKVILEHNGKFESSDDEQQQTDEHLERARSPTAVEEERRLKAEFRSVMNQEDDGEDEEFGGIFKKRTKTQAQTDAEEADFAKWLAGKQADAEIEASAQQQLAPLKQYWSSNKLTQGESFLRDYILNKGYANTNASEIPTYDEIVGDNAPLSDDEQELEKQAEFEQKYNFRFEEPDADFIKRYPRTIEQSIRRTDDSRKEKRKEIKERKEQEKLQKMKELDLIKDMKRKEIEEKIRKLKAVTGNDELGFKDDELEEDFDPEAHDRRMQELFNDEYYGVDEGEEKPECPSDIEELAIEDWDNYDPRQSNEVDNEAHCEDDDFNMDCDYDPLTSKQQLQQELIENTRSRKSRKGRRNRFMEMIQAEKPAFNPEDEQTYGEYIDEYYQLDYEDIVGDQPCRFKYVETTPNDFGLTIEEILLAKNKELNQWASLKKAVQNRPDYVEKKEQRLYKLKAKNEDLKRKIFKSLYGDASEDEDETGAQNETQAAAKTDSNEQSAAPVADQIPTETLSKSKRKRLKRKAAAAATAKSQTAPTKTENELTAEPAKQEDTTTPDATPSKKKRIEKAEQQNAPTATPAKKKPIREKEPQKAKQETDEINSKNPFAKKQLPNKNNENQKSPVGNRINKNNKTQKNPGANPFNKQQTPKQDAVGQAPGANPFRKPGKNNDAPRRPGGAATKPRSKRDFKAKGKPNNSNPNGISDDRLKAYGINPRKFHNRQKYGKKAQ</sequence>
<evidence type="ECO:0000256" key="1">
    <source>
        <dbReference type="ARBA" id="ARBA00007473"/>
    </source>
</evidence>
<feature type="compositionally biased region" description="Basic residues" evidence="3">
    <location>
        <begin position="635"/>
        <end position="645"/>
    </location>
</feature>
<dbReference type="PANTHER" id="PTHR14490">
    <property type="entry name" value="ZINC FINGER, ZZ TYPE"/>
    <property type="match status" value="1"/>
</dbReference>
<feature type="compositionally biased region" description="Basic residues" evidence="3">
    <location>
        <begin position="836"/>
        <end position="849"/>
    </location>
</feature>
<proteinExistence type="inferred from homology"/>
<dbReference type="EMBL" id="CH940647">
    <property type="protein sequence ID" value="EDW69079.1"/>
    <property type="molecule type" value="Genomic_DNA"/>
</dbReference>
<dbReference type="InterPro" id="IPR024626">
    <property type="entry name" value="Kri1-like_C"/>
</dbReference>
<feature type="region of interest" description="Disordered" evidence="3">
    <location>
        <begin position="45"/>
        <end position="64"/>
    </location>
</feature>
<organism evidence="5 6">
    <name type="scientific">Drosophila virilis</name>
    <name type="common">Fruit fly</name>
    <dbReference type="NCBI Taxonomy" id="7244"/>
    <lineage>
        <taxon>Eukaryota</taxon>
        <taxon>Metazoa</taxon>
        <taxon>Ecdysozoa</taxon>
        <taxon>Arthropoda</taxon>
        <taxon>Hexapoda</taxon>
        <taxon>Insecta</taxon>
        <taxon>Pterygota</taxon>
        <taxon>Neoptera</taxon>
        <taxon>Endopterygota</taxon>
        <taxon>Diptera</taxon>
        <taxon>Brachycera</taxon>
        <taxon>Muscomorpha</taxon>
        <taxon>Ephydroidea</taxon>
        <taxon>Drosophilidae</taxon>
        <taxon>Drosophila</taxon>
    </lineage>
</organism>
<evidence type="ECO:0000256" key="2">
    <source>
        <dbReference type="ARBA" id="ARBA00017294"/>
    </source>
</evidence>
<feature type="compositionally biased region" description="Basic and acidic residues" evidence="3">
    <location>
        <begin position="147"/>
        <end position="165"/>
    </location>
</feature>
<name>B4LEJ4_DROVI</name>
<accession>B4LEJ4</accession>
<keyword evidence="6" id="KW-1185">Reference proteome</keyword>
<feature type="compositionally biased region" description="Acidic residues" evidence="3">
    <location>
        <begin position="48"/>
        <end position="64"/>
    </location>
</feature>
<comment type="similarity">
    <text evidence="1">Belongs to the KRI1 family.</text>
</comment>
<feature type="region of interest" description="Disordered" evidence="3">
    <location>
        <begin position="1"/>
        <end position="21"/>
    </location>
</feature>
<feature type="domain" description="Kri1-like C-terminal" evidence="4">
    <location>
        <begin position="500"/>
        <end position="586"/>
    </location>
</feature>
<feature type="region of interest" description="Disordered" evidence="3">
    <location>
        <begin position="91"/>
        <end position="165"/>
    </location>
</feature>
<dbReference type="FunCoup" id="B4LEJ4">
    <property type="interactions" value="562"/>
</dbReference>
<feature type="compositionally biased region" description="Basic and acidic residues" evidence="3">
    <location>
        <begin position="707"/>
        <end position="722"/>
    </location>
</feature>
<dbReference type="GO" id="GO:0005730">
    <property type="term" value="C:nucleolus"/>
    <property type="evidence" value="ECO:0007669"/>
    <property type="project" value="TreeGrafter"/>
</dbReference>
<dbReference type="GO" id="GO:0030686">
    <property type="term" value="C:90S preribosome"/>
    <property type="evidence" value="ECO:0007669"/>
    <property type="project" value="TreeGrafter"/>
</dbReference>
<feature type="compositionally biased region" description="Basic and acidic residues" evidence="3">
    <location>
        <begin position="315"/>
        <end position="336"/>
    </location>
</feature>
<dbReference type="AlphaFoldDB" id="B4LEJ4"/>
<feature type="compositionally biased region" description="Basic and acidic residues" evidence="3">
    <location>
        <begin position="121"/>
        <end position="139"/>
    </location>
</feature>
<dbReference type="Pfam" id="PF05178">
    <property type="entry name" value="Kri1"/>
    <property type="match status" value="1"/>
</dbReference>
<dbReference type="PANTHER" id="PTHR14490:SF5">
    <property type="entry name" value="PROTEIN KRI1 HOMOLOG"/>
    <property type="match status" value="1"/>
</dbReference>
<dbReference type="HOGENOM" id="CLU_009647_0_0_1"/>
<dbReference type="OrthoDB" id="10252032at2759"/>
<dbReference type="GO" id="GO:0000447">
    <property type="term" value="P:endonucleolytic cleavage in ITS1 to separate SSU-rRNA from 5.8S rRNA and LSU-rRNA from tricistronic rRNA transcript (SSU-rRNA, 5.8S rRNA, LSU-rRNA)"/>
    <property type="evidence" value="ECO:0007669"/>
    <property type="project" value="TreeGrafter"/>
</dbReference>
<dbReference type="Pfam" id="PF12936">
    <property type="entry name" value="Kri1_C"/>
    <property type="match status" value="1"/>
</dbReference>
<evidence type="ECO:0000313" key="6">
    <source>
        <dbReference type="Proteomes" id="UP000008792"/>
    </source>
</evidence>
<evidence type="ECO:0000259" key="4">
    <source>
        <dbReference type="Pfam" id="PF12936"/>
    </source>
</evidence>
<dbReference type="InterPro" id="IPR018034">
    <property type="entry name" value="Kri1"/>
</dbReference>
<dbReference type="STRING" id="7244.B4LEJ4"/>
<feature type="region of interest" description="Disordered" evidence="3">
    <location>
        <begin position="308"/>
        <end position="336"/>
    </location>
</feature>
<dbReference type="eggNOG" id="KOG2409">
    <property type="taxonomic scope" value="Eukaryota"/>
</dbReference>
<evidence type="ECO:0000256" key="3">
    <source>
        <dbReference type="SAM" id="MobiDB-lite"/>
    </source>
</evidence>
<gene>
    <name evidence="5" type="primary">Dvir\GJ13045</name>
    <name evidence="5" type="ORF">Dvir_GJ13045</name>
</gene>
<dbReference type="KEGG" id="dvi:6623228"/>
<dbReference type="PhylomeDB" id="B4LEJ4"/>
<feature type="compositionally biased region" description="Polar residues" evidence="3">
    <location>
        <begin position="733"/>
        <end position="770"/>
    </location>
</feature>
<dbReference type="InParanoid" id="B4LEJ4"/>
<dbReference type="Proteomes" id="UP000008792">
    <property type="component" value="Unassembled WGS sequence"/>
</dbReference>
<feature type="region of interest" description="Disordered" evidence="3">
    <location>
        <begin position="593"/>
        <end position="849"/>
    </location>
</feature>
<dbReference type="OMA" id="WDNYDPR"/>
<evidence type="ECO:0000313" key="5">
    <source>
        <dbReference type="EMBL" id="EDW69079.1"/>
    </source>
</evidence>